<proteinExistence type="predicted"/>
<protein>
    <submittedName>
        <fullName evidence="2">Prepilin-type N-terminal cleavage/methylation domain-containing protein</fullName>
    </submittedName>
</protein>
<keyword evidence="1" id="KW-0812">Transmembrane</keyword>
<dbReference type="InterPro" id="IPR045584">
    <property type="entry name" value="Pilin-like"/>
</dbReference>
<accession>A0ABX5V8J2</accession>
<evidence type="ECO:0000313" key="3">
    <source>
        <dbReference type="Proteomes" id="UP000306825"/>
    </source>
</evidence>
<gene>
    <name evidence="2" type="ORF">FE773_04945</name>
</gene>
<feature type="transmembrane region" description="Helical" evidence="1">
    <location>
        <begin position="7"/>
        <end position="26"/>
    </location>
</feature>
<name>A0ABX5V8J2_9BACT</name>
<organism evidence="2 3">
    <name type="scientific">Caminibacter mediatlanticus TB-2</name>
    <dbReference type="NCBI Taxonomy" id="391592"/>
    <lineage>
        <taxon>Bacteria</taxon>
        <taxon>Pseudomonadati</taxon>
        <taxon>Campylobacterota</taxon>
        <taxon>Epsilonproteobacteria</taxon>
        <taxon>Nautiliales</taxon>
        <taxon>Nautiliaceae</taxon>
        <taxon>Caminibacter</taxon>
    </lineage>
</organism>
<dbReference type="EMBL" id="CP040463">
    <property type="protein sequence ID" value="QCT94546.1"/>
    <property type="molecule type" value="Genomic_DNA"/>
</dbReference>
<dbReference type="NCBIfam" id="TIGR02532">
    <property type="entry name" value="IV_pilin_GFxxxE"/>
    <property type="match status" value="1"/>
</dbReference>
<evidence type="ECO:0000256" key="1">
    <source>
        <dbReference type="SAM" id="Phobius"/>
    </source>
</evidence>
<dbReference type="InterPro" id="IPR012902">
    <property type="entry name" value="N_methyl_site"/>
</dbReference>
<dbReference type="RefSeq" id="WP_138323302.1">
    <property type="nucleotide sequence ID" value="NZ_CP040463.1"/>
</dbReference>
<dbReference type="SUPFAM" id="SSF54523">
    <property type="entry name" value="Pili subunits"/>
    <property type="match status" value="1"/>
</dbReference>
<reference evidence="2 3" key="1">
    <citation type="submission" date="2019-05" db="EMBL/GenBank/DDBJ databases">
        <title>A comparative analysis of the Nautiliaceae.</title>
        <authorList>
            <person name="Grosche A."/>
            <person name="Smedile F."/>
            <person name="Vetriani C."/>
        </authorList>
    </citation>
    <scope>NUCLEOTIDE SEQUENCE [LARGE SCALE GENOMIC DNA]</scope>
    <source>
        <strain evidence="2 3">TB-2</strain>
    </source>
</reference>
<evidence type="ECO:0000313" key="2">
    <source>
        <dbReference type="EMBL" id="QCT94546.1"/>
    </source>
</evidence>
<dbReference type="Pfam" id="PF07963">
    <property type="entry name" value="N_methyl"/>
    <property type="match status" value="1"/>
</dbReference>
<dbReference type="Proteomes" id="UP000306825">
    <property type="component" value="Chromosome"/>
</dbReference>
<keyword evidence="1" id="KW-0472">Membrane</keyword>
<keyword evidence="3" id="KW-1185">Reference proteome</keyword>
<dbReference type="Gene3D" id="3.30.700.10">
    <property type="entry name" value="Glycoprotein, Type 4 Pilin"/>
    <property type="match status" value="1"/>
</dbReference>
<keyword evidence="1" id="KW-1133">Transmembrane helix</keyword>
<sequence>MKKSFTLIELIIVLIIIGILAFSLSFKFNNSLQVAADKLIKDLRYTQSLALKEDKYQPFPENNTSIEQNRSKYWFKQWWQLKFKLSINGGNYYYSYSIFSDSPTNSTSTNFNKIGGPTSEYALNSLTNKYAATSSSLTYSKEYNLSKYNIKLIIKPNGSPYTSYNPSLRFVFDNLGNIFLDEGDAGDAGDINPLDKNKRPLLTKTAKIKLCLDNPCIQNKDRCVQINISPSGEIYKSTCN</sequence>